<dbReference type="SUPFAM" id="SSF51126">
    <property type="entry name" value="Pectin lyase-like"/>
    <property type="match status" value="2"/>
</dbReference>
<keyword evidence="4" id="KW-1185">Reference proteome</keyword>
<organism evidence="3 4">
    <name type="scientific">Rubinisphaera italica</name>
    <dbReference type="NCBI Taxonomy" id="2527969"/>
    <lineage>
        <taxon>Bacteria</taxon>
        <taxon>Pseudomonadati</taxon>
        <taxon>Planctomycetota</taxon>
        <taxon>Planctomycetia</taxon>
        <taxon>Planctomycetales</taxon>
        <taxon>Planctomycetaceae</taxon>
        <taxon>Rubinisphaera</taxon>
    </lineage>
</organism>
<accession>A0A5C5XPX9</accession>
<keyword evidence="1" id="KW-0732">Signal</keyword>
<comment type="caution">
    <text evidence="3">The sequence shown here is derived from an EMBL/GenBank/DDBJ whole genome shotgun (WGS) entry which is preliminary data.</text>
</comment>
<feature type="chain" id="PRO_5022729602" description="Right handed beta helix domain-containing protein" evidence="1">
    <location>
        <begin position="25"/>
        <end position="780"/>
    </location>
</feature>
<dbReference type="Pfam" id="PF13229">
    <property type="entry name" value="Beta_helix"/>
    <property type="match status" value="1"/>
</dbReference>
<gene>
    <name evidence="3" type="ORF">Pan54_52950</name>
</gene>
<dbReference type="OrthoDB" id="8320584at2"/>
<protein>
    <recommendedName>
        <fullName evidence="2">Right handed beta helix domain-containing protein</fullName>
    </recommendedName>
</protein>
<feature type="domain" description="Right handed beta helix" evidence="2">
    <location>
        <begin position="408"/>
        <end position="527"/>
    </location>
</feature>
<feature type="signal peptide" evidence="1">
    <location>
        <begin position="1"/>
        <end position="24"/>
    </location>
</feature>
<evidence type="ECO:0000256" key="1">
    <source>
        <dbReference type="SAM" id="SignalP"/>
    </source>
</evidence>
<dbReference type="EMBL" id="SJPG01000001">
    <property type="protein sequence ID" value="TWT64531.1"/>
    <property type="molecule type" value="Genomic_DNA"/>
</dbReference>
<dbReference type="Proteomes" id="UP000316095">
    <property type="component" value="Unassembled WGS sequence"/>
</dbReference>
<dbReference type="InterPro" id="IPR006626">
    <property type="entry name" value="PbH1"/>
</dbReference>
<dbReference type="Gene3D" id="2.40.160.160">
    <property type="entry name" value="Inverse autotransporter, beta-domain"/>
    <property type="match status" value="1"/>
</dbReference>
<dbReference type="RefSeq" id="WP_146506234.1">
    <property type="nucleotide sequence ID" value="NZ_SJPG01000001.1"/>
</dbReference>
<sequence precursor="true">MKHLYLYNVIALALVILCQGTAQARDELWQPYLELEGRGTTIRSVGQGTLFAPIWQDEESLIFADIRGLGTDGDAGEGNFGVAYRKIIDTQYILGANIFYDFRHSEVNNEYHQGAFGLEFLTTDSGLRFNAYVPDQGVKYATQANAAFIQGGTVVVQQGLEAAYWGLDLEAERLLWHRTSCDNCTTNRHLGNLDMELWASIGVFHFDNDAANFRNITGPRARTELRLYDVPGLGQDSRVVLSGQYEYDEVRSDVFGAMVNLRIPIGPGGSKKTYRLQGLDRRMVAPIVRDIDIVTNTGAFGAPEMAKFSTNLLPISNVTTIDGNTVDPEGDFFAAGPNSLVLFDGSFSTITADTTFQFNDGQVALGGGSSIQVIGCDTGSIATLTAPGTRPLIDGGLNPIDLFTLAQDNTIQGLDLSGGDVGIYGDGVGGFTIDGNNISGAALGGIYLENNLGGGVVENNNSSNNDFFGIDVGGADLLSLSNNTANRNGVLGMLIDGVDGDVSGNTTNENVEDGLVILGDVSGSLINNMALNNGLIGSSGTGIVILGDINTSGNAVGISGNFANGNYDEGIFLLGDVNGPISNNTTNNNGEDGFQIFDVDVLFTNNTSNGNGDDGFDFDRLLSGGQIVNNSASGNAESGFDFDDDILAGSLISGNTSNNNSEFGYDFFDMNGEFRNNLADSNILDGFNFADVGAGGIFEGNTANGNLDGFYFDENNGLFRNNVATNNTEDGFDILINNSTFTGNVANNNDELGYNFVFPNNGTATMNTGSGNTNGGNTFP</sequence>
<evidence type="ECO:0000313" key="3">
    <source>
        <dbReference type="EMBL" id="TWT64531.1"/>
    </source>
</evidence>
<evidence type="ECO:0000259" key="2">
    <source>
        <dbReference type="Pfam" id="PF13229"/>
    </source>
</evidence>
<dbReference type="AlphaFoldDB" id="A0A5C5XPX9"/>
<dbReference type="Gene3D" id="2.160.20.10">
    <property type="entry name" value="Single-stranded right-handed beta-helix, Pectin lyase-like"/>
    <property type="match status" value="2"/>
</dbReference>
<proteinExistence type="predicted"/>
<dbReference type="InterPro" id="IPR038177">
    <property type="entry name" value="IAT_beta_sf"/>
</dbReference>
<dbReference type="SMART" id="SM00710">
    <property type="entry name" value="PbH1"/>
    <property type="match status" value="10"/>
</dbReference>
<dbReference type="InterPro" id="IPR012334">
    <property type="entry name" value="Pectin_lyas_fold"/>
</dbReference>
<reference evidence="3 4" key="1">
    <citation type="submission" date="2019-02" db="EMBL/GenBank/DDBJ databases">
        <title>Deep-cultivation of Planctomycetes and their phenomic and genomic characterization uncovers novel biology.</title>
        <authorList>
            <person name="Wiegand S."/>
            <person name="Jogler M."/>
            <person name="Boedeker C."/>
            <person name="Pinto D."/>
            <person name="Vollmers J."/>
            <person name="Rivas-Marin E."/>
            <person name="Kohn T."/>
            <person name="Peeters S.H."/>
            <person name="Heuer A."/>
            <person name="Rast P."/>
            <person name="Oberbeckmann S."/>
            <person name="Bunk B."/>
            <person name="Jeske O."/>
            <person name="Meyerdierks A."/>
            <person name="Storesund J.E."/>
            <person name="Kallscheuer N."/>
            <person name="Luecker S."/>
            <person name="Lage O.M."/>
            <person name="Pohl T."/>
            <person name="Merkel B.J."/>
            <person name="Hornburger P."/>
            <person name="Mueller R.-W."/>
            <person name="Bruemmer F."/>
            <person name="Labrenz M."/>
            <person name="Spormann A.M."/>
            <person name="Op Den Camp H."/>
            <person name="Overmann J."/>
            <person name="Amann R."/>
            <person name="Jetten M.S.M."/>
            <person name="Mascher T."/>
            <person name="Medema M.H."/>
            <person name="Devos D.P."/>
            <person name="Kaster A.-K."/>
            <person name="Ovreas L."/>
            <person name="Rohde M."/>
            <person name="Galperin M.Y."/>
            <person name="Jogler C."/>
        </authorList>
    </citation>
    <scope>NUCLEOTIDE SEQUENCE [LARGE SCALE GENOMIC DNA]</scope>
    <source>
        <strain evidence="3 4">Pan54</strain>
    </source>
</reference>
<dbReference type="InterPro" id="IPR039448">
    <property type="entry name" value="Beta_helix"/>
</dbReference>
<name>A0A5C5XPX9_9PLAN</name>
<dbReference type="InterPro" id="IPR011050">
    <property type="entry name" value="Pectin_lyase_fold/virulence"/>
</dbReference>
<evidence type="ECO:0000313" key="4">
    <source>
        <dbReference type="Proteomes" id="UP000316095"/>
    </source>
</evidence>